<dbReference type="InterPro" id="IPR029479">
    <property type="entry name" value="Nitroreductase"/>
</dbReference>
<organism evidence="7 8">
    <name type="scientific">Lacrimispora xylanisolvens</name>
    <dbReference type="NCBI Taxonomy" id="384636"/>
    <lineage>
        <taxon>Bacteria</taxon>
        <taxon>Bacillati</taxon>
        <taxon>Bacillota</taxon>
        <taxon>Clostridia</taxon>
        <taxon>Lachnospirales</taxon>
        <taxon>Lachnospiraceae</taxon>
        <taxon>Lacrimispora</taxon>
    </lineage>
</organism>
<keyword evidence="3" id="KW-0560">Oxidoreductase</keyword>
<dbReference type="OrthoDB" id="9804207at2"/>
<dbReference type="InterPro" id="IPR017900">
    <property type="entry name" value="4Fe4S_Fe_S_CS"/>
</dbReference>
<dbReference type="EMBL" id="PTJA01000006">
    <property type="protein sequence ID" value="PPK80437.1"/>
    <property type="molecule type" value="Genomic_DNA"/>
</dbReference>
<evidence type="ECO:0000256" key="5">
    <source>
        <dbReference type="ARBA" id="ARBA00023014"/>
    </source>
</evidence>
<evidence type="ECO:0000256" key="1">
    <source>
        <dbReference type="ARBA" id="ARBA00007118"/>
    </source>
</evidence>
<dbReference type="CDD" id="cd02143">
    <property type="entry name" value="nitroreductase_FeS-like"/>
    <property type="match status" value="1"/>
</dbReference>
<dbReference type="PANTHER" id="PTHR43673:SF10">
    <property type="entry name" value="NADH DEHYDROGENASE_NAD(P)H NITROREDUCTASE XCC3605-RELATED"/>
    <property type="match status" value="1"/>
</dbReference>
<evidence type="ECO:0000313" key="7">
    <source>
        <dbReference type="EMBL" id="PPK80437.1"/>
    </source>
</evidence>
<dbReference type="GO" id="GO:0016491">
    <property type="term" value="F:oxidoreductase activity"/>
    <property type="evidence" value="ECO:0007669"/>
    <property type="project" value="UniProtKB-KW"/>
</dbReference>
<comment type="caution">
    <text evidence="7">The sequence shown here is derived from an EMBL/GenBank/DDBJ whole genome shotgun (WGS) entry which is preliminary data.</text>
</comment>
<evidence type="ECO:0000313" key="8">
    <source>
        <dbReference type="Proteomes" id="UP000237749"/>
    </source>
</evidence>
<name>A0A2S6HRY1_9FIRM</name>
<dbReference type="RefSeq" id="WP_104437141.1">
    <property type="nucleotide sequence ID" value="NZ_PTJA01000006.1"/>
</dbReference>
<dbReference type="AlphaFoldDB" id="A0A2S6HRY1"/>
<gene>
    <name evidence="7" type="ORF">BXY41_10627</name>
</gene>
<dbReference type="SUPFAM" id="SSF55469">
    <property type="entry name" value="FMN-dependent nitroreductase-like"/>
    <property type="match status" value="1"/>
</dbReference>
<dbReference type="PANTHER" id="PTHR43673">
    <property type="entry name" value="NAD(P)H NITROREDUCTASE YDGI-RELATED"/>
    <property type="match status" value="1"/>
</dbReference>
<dbReference type="Pfam" id="PF00881">
    <property type="entry name" value="Nitroreductase"/>
    <property type="match status" value="1"/>
</dbReference>
<evidence type="ECO:0000256" key="2">
    <source>
        <dbReference type="ARBA" id="ARBA00022723"/>
    </source>
</evidence>
<dbReference type="Gene3D" id="3.40.109.10">
    <property type="entry name" value="NADH Oxidase"/>
    <property type="match status" value="1"/>
</dbReference>
<dbReference type="Proteomes" id="UP000237749">
    <property type="component" value="Unassembled WGS sequence"/>
</dbReference>
<evidence type="ECO:0000256" key="3">
    <source>
        <dbReference type="ARBA" id="ARBA00023002"/>
    </source>
</evidence>
<sequence>MGLITVNEESCIKCGLCAEECPKAIIKMESSGPVEVNPDGCIACGHCVAICPKDAMDNVKSPLAQQSAIGHMSKLSPQEAKNFIRTRRSIRSYKDKPVEREKLLQLVEVASLAPTASNTQGISYMIIDDKEKIEAIVEEYVNWVENHEIYGKILNGITKGYRENKVDTILRGAPSIILALADKNFSHGRENSIFSLTYLELFAPSLDLGSCWAGLLEICARSEGSPMLKLLNIPEEKQITGCVMVGYPKYSYKRFTERQPVSVTFYQE</sequence>
<protein>
    <submittedName>
        <fullName evidence="7">Nitroreductase</fullName>
    </submittedName>
</protein>
<accession>A0A2S6HRY1</accession>
<dbReference type="SUPFAM" id="SSF54862">
    <property type="entry name" value="4Fe-4S ferredoxins"/>
    <property type="match status" value="1"/>
</dbReference>
<keyword evidence="2" id="KW-0479">Metal-binding</keyword>
<dbReference type="Gene3D" id="3.30.70.20">
    <property type="match status" value="1"/>
</dbReference>
<dbReference type="InterPro" id="IPR017896">
    <property type="entry name" value="4Fe4S_Fe-S-bd"/>
</dbReference>
<keyword evidence="4" id="KW-0408">Iron</keyword>
<comment type="similarity">
    <text evidence="1">Belongs to the nitroreductase family.</text>
</comment>
<dbReference type="Pfam" id="PF13237">
    <property type="entry name" value="Fer4_10"/>
    <property type="match status" value="1"/>
</dbReference>
<feature type="domain" description="4Fe-4S ferredoxin-type" evidence="6">
    <location>
        <begin position="2"/>
        <end position="31"/>
    </location>
</feature>
<keyword evidence="5" id="KW-0411">Iron-sulfur</keyword>
<evidence type="ECO:0000259" key="6">
    <source>
        <dbReference type="PROSITE" id="PS51379"/>
    </source>
</evidence>
<dbReference type="GO" id="GO:0046872">
    <property type="term" value="F:metal ion binding"/>
    <property type="evidence" value="ECO:0007669"/>
    <property type="project" value="UniProtKB-KW"/>
</dbReference>
<reference evidence="7 8" key="1">
    <citation type="submission" date="2018-02" db="EMBL/GenBank/DDBJ databases">
        <title>Genomic Encyclopedia of Archaeal and Bacterial Type Strains, Phase II (KMG-II): from individual species to whole genera.</title>
        <authorList>
            <person name="Goeker M."/>
        </authorList>
    </citation>
    <scope>NUCLEOTIDE SEQUENCE [LARGE SCALE GENOMIC DNA]</scope>
    <source>
        <strain evidence="7 8">DSM 3808</strain>
    </source>
</reference>
<dbReference type="PROSITE" id="PS51379">
    <property type="entry name" value="4FE4S_FER_2"/>
    <property type="match status" value="2"/>
</dbReference>
<dbReference type="InterPro" id="IPR000415">
    <property type="entry name" value="Nitroreductase-like"/>
</dbReference>
<proteinExistence type="inferred from homology"/>
<feature type="domain" description="4Fe-4S ferredoxin-type" evidence="6">
    <location>
        <begin position="32"/>
        <end position="61"/>
    </location>
</feature>
<dbReference type="GO" id="GO:0051536">
    <property type="term" value="F:iron-sulfur cluster binding"/>
    <property type="evidence" value="ECO:0007669"/>
    <property type="project" value="UniProtKB-KW"/>
</dbReference>
<keyword evidence="8" id="KW-1185">Reference proteome</keyword>
<dbReference type="PROSITE" id="PS00198">
    <property type="entry name" value="4FE4S_FER_1"/>
    <property type="match status" value="2"/>
</dbReference>
<evidence type="ECO:0000256" key="4">
    <source>
        <dbReference type="ARBA" id="ARBA00023004"/>
    </source>
</evidence>